<evidence type="ECO:0000313" key="1">
    <source>
        <dbReference type="EMBL" id="MFH0265235.1"/>
    </source>
</evidence>
<accession>A0ABW7IUC4</accession>
<name>A0ABW7IUC4_9VIBR</name>
<gene>
    <name evidence="1" type="ORF">ACGRQ9_06950</name>
</gene>
<protein>
    <submittedName>
        <fullName evidence="1">YtxH domain-containing protein</fullName>
    </submittedName>
</protein>
<proteinExistence type="predicted"/>
<organism evidence="1 2">
    <name type="scientific">Vibrio rumoiensis</name>
    <dbReference type="NCBI Taxonomy" id="76258"/>
    <lineage>
        <taxon>Bacteria</taxon>
        <taxon>Pseudomonadati</taxon>
        <taxon>Pseudomonadota</taxon>
        <taxon>Gammaproteobacteria</taxon>
        <taxon>Vibrionales</taxon>
        <taxon>Vibrionaceae</taxon>
        <taxon>Vibrio</taxon>
    </lineage>
</organism>
<keyword evidence="2" id="KW-1185">Reference proteome</keyword>
<dbReference type="Proteomes" id="UP001607151">
    <property type="component" value="Unassembled WGS sequence"/>
</dbReference>
<dbReference type="RefSeq" id="WP_089139538.1">
    <property type="nucleotide sequence ID" value="NZ_AP018685.1"/>
</dbReference>
<comment type="caution">
    <text evidence="1">The sequence shown here is derived from an EMBL/GenBank/DDBJ whole genome shotgun (WGS) entry which is preliminary data.</text>
</comment>
<evidence type="ECO:0000313" key="2">
    <source>
        <dbReference type="Proteomes" id="UP001607151"/>
    </source>
</evidence>
<reference evidence="1 2" key="1">
    <citation type="submission" date="2024-10" db="EMBL/GenBank/DDBJ databases">
        <authorList>
            <person name="Yibar A."/>
            <person name="Saticioglu I.B."/>
            <person name="Duman M."/>
            <person name="Ajmi N."/>
            <person name="Gurler F."/>
            <person name="Ay H."/>
            <person name="Onuk E."/>
            <person name="Guler S."/>
            <person name="Romalde J.L."/>
        </authorList>
    </citation>
    <scope>NUCLEOTIDE SEQUENCE [LARGE SCALE GENOMIC DNA]</scope>
    <source>
        <strain evidence="1 2">14-MA-B</strain>
    </source>
</reference>
<sequence>MSKLVFWIVLIGVGIGIGIKYQDEILDMLNMRDMESLYDHIEDAADSLQNGSDSLSDTVSQLAE</sequence>
<dbReference type="EMBL" id="JBIHSN010000002">
    <property type="protein sequence ID" value="MFH0265235.1"/>
    <property type="molecule type" value="Genomic_DNA"/>
</dbReference>